<name>F4XR76_9CYAN</name>
<feature type="non-terminal residue" evidence="1">
    <location>
        <position position="234"/>
    </location>
</feature>
<dbReference type="RefSeq" id="WP_008183495.1">
    <property type="nucleotide sequence ID" value="NZ_GL890877.1"/>
</dbReference>
<evidence type="ECO:0000313" key="2">
    <source>
        <dbReference type="Proteomes" id="UP000003959"/>
    </source>
</evidence>
<dbReference type="HOGENOM" id="CLU_1187202_0_0_3"/>
<dbReference type="Proteomes" id="UP000003959">
    <property type="component" value="Unassembled WGS sequence"/>
</dbReference>
<evidence type="ECO:0000313" key="1">
    <source>
        <dbReference type="EMBL" id="EGJ32905.1"/>
    </source>
</evidence>
<reference evidence="2" key="1">
    <citation type="journal article" date="2011" name="Proc. Natl. Acad. Sci. U.S.A.">
        <title>Genomic insights into the physiology and ecology of the marine filamentous cyanobacterium Lyngbya majuscula.</title>
        <authorList>
            <person name="Jones A.C."/>
            <person name="Monroe E.A."/>
            <person name="Podell S."/>
            <person name="Hess W.R."/>
            <person name="Klages S."/>
            <person name="Esquenazi E."/>
            <person name="Niessen S."/>
            <person name="Hoover H."/>
            <person name="Rothmann M."/>
            <person name="Lasken R.S."/>
            <person name="Yates J.R.III."/>
            <person name="Reinhardt R."/>
            <person name="Kube M."/>
            <person name="Burkart M.D."/>
            <person name="Allen E.E."/>
            <person name="Dorrestein P.C."/>
            <person name="Gerwick W.H."/>
            <person name="Gerwick L."/>
        </authorList>
    </citation>
    <scope>NUCLEOTIDE SEQUENCE [LARGE SCALE GENOMIC DNA]</scope>
    <source>
        <strain evidence="2">3L</strain>
    </source>
</reference>
<protein>
    <submittedName>
        <fullName evidence="1">Uncharacterized protein</fullName>
    </submittedName>
</protein>
<dbReference type="AlphaFoldDB" id="F4XR76"/>
<organism evidence="1 2">
    <name type="scientific">Moorena producens 3L</name>
    <dbReference type="NCBI Taxonomy" id="489825"/>
    <lineage>
        <taxon>Bacteria</taxon>
        <taxon>Bacillati</taxon>
        <taxon>Cyanobacteriota</taxon>
        <taxon>Cyanophyceae</taxon>
        <taxon>Coleofasciculales</taxon>
        <taxon>Coleofasciculaceae</taxon>
        <taxon>Moorena</taxon>
    </lineage>
</organism>
<gene>
    <name evidence="1" type="ORF">LYNGBM3L_56850</name>
</gene>
<dbReference type="EMBL" id="GL890877">
    <property type="protein sequence ID" value="EGJ32905.1"/>
    <property type="molecule type" value="Genomic_DNA"/>
</dbReference>
<sequence>MNQVQRFVRYGLCLIGWLAGTGWTAAQDYVVPISGISPLAVVSLTDERDTDDSSFFAANSDYNDTSISSKTSPIRVLPVNGAPHYDIFIYDTGSPAHIMGYGTTTDFAIADAGRRGTNFTPVGGAGGEFLEASNSDPIALYAAGFGAIRNAESMSVDTTQFRGQYNVSVLNGEFDFENPDVELPNLIGTPLASQYTTVIENSKPQLHVIDDTLRRSPDMQLRDIGDIERPRRRI</sequence>
<dbReference type="OrthoDB" id="260372at2"/>
<keyword evidence="2" id="KW-1185">Reference proteome</keyword>
<proteinExistence type="predicted"/>
<accession>F4XR76</accession>